<keyword evidence="1" id="KW-0677">Repeat</keyword>
<name>A0A371IHG5_MUCPR</name>
<organism evidence="2 3">
    <name type="scientific">Mucuna pruriens</name>
    <name type="common">Velvet bean</name>
    <name type="synonym">Dolichos pruriens</name>
    <dbReference type="NCBI Taxonomy" id="157652"/>
    <lineage>
        <taxon>Eukaryota</taxon>
        <taxon>Viridiplantae</taxon>
        <taxon>Streptophyta</taxon>
        <taxon>Embryophyta</taxon>
        <taxon>Tracheophyta</taxon>
        <taxon>Spermatophyta</taxon>
        <taxon>Magnoliopsida</taxon>
        <taxon>eudicotyledons</taxon>
        <taxon>Gunneridae</taxon>
        <taxon>Pentapetalae</taxon>
        <taxon>rosids</taxon>
        <taxon>fabids</taxon>
        <taxon>Fabales</taxon>
        <taxon>Fabaceae</taxon>
        <taxon>Papilionoideae</taxon>
        <taxon>50 kb inversion clade</taxon>
        <taxon>NPAAA clade</taxon>
        <taxon>indigoferoid/millettioid clade</taxon>
        <taxon>Phaseoleae</taxon>
        <taxon>Mucuna</taxon>
    </lineage>
</organism>
<dbReference type="Gene3D" id="1.25.10.10">
    <property type="entry name" value="Leucine-rich Repeat Variant"/>
    <property type="match status" value="1"/>
</dbReference>
<dbReference type="GO" id="GO:0008540">
    <property type="term" value="C:proteasome regulatory particle, base subcomplex"/>
    <property type="evidence" value="ECO:0007669"/>
    <property type="project" value="TreeGrafter"/>
</dbReference>
<feature type="non-terminal residue" evidence="2">
    <location>
        <position position="1"/>
    </location>
</feature>
<reference evidence="2" key="1">
    <citation type="submission" date="2018-05" db="EMBL/GenBank/DDBJ databases">
        <title>Draft genome of Mucuna pruriens seed.</title>
        <authorList>
            <person name="Nnadi N.E."/>
            <person name="Vos R."/>
            <person name="Hasami M.H."/>
            <person name="Devisetty U.K."/>
            <person name="Aguiy J.C."/>
        </authorList>
    </citation>
    <scope>NUCLEOTIDE SEQUENCE [LARGE SCALE GENOMIC DNA]</scope>
    <source>
        <strain evidence="2">JCA_2017</strain>
    </source>
</reference>
<proteinExistence type="predicted"/>
<evidence type="ECO:0000256" key="1">
    <source>
        <dbReference type="ARBA" id="ARBA00022737"/>
    </source>
</evidence>
<dbReference type="Proteomes" id="UP000257109">
    <property type="component" value="Unassembled WGS sequence"/>
</dbReference>
<gene>
    <name evidence="2" type="primary">RPN1B</name>
    <name evidence="2" type="ORF">CR513_00458</name>
</gene>
<dbReference type="GO" id="GO:0034515">
    <property type="term" value="C:proteasome storage granule"/>
    <property type="evidence" value="ECO:0007669"/>
    <property type="project" value="TreeGrafter"/>
</dbReference>
<evidence type="ECO:0000313" key="3">
    <source>
        <dbReference type="Proteomes" id="UP000257109"/>
    </source>
</evidence>
<comment type="caution">
    <text evidence="2">The sequence shown here is derived from an EMBL/GenBank/DDBJ whole genome shotgun (WGS) entry which is preliminary data.</text>
</comment>
<protein>
    <submittedName>
        <fullName evidence="2">26S proteasome non-ATPase regulatory subunit 2-like B</fullName>
    </submittedName>
</protein>
<evidence type="ECO:0000313" key="2">
    <source>
        <dbReference type="EMBL" id="RDY14469.1"/>
    </source>
</evidence>
<sequence length="109" mass="12102">VAVRVKFLFSSGFKTDKLMIVPSDSSSSGSSGNWIFKIKNMERLVLELIWYDMILLWDVDSGLAHIDKYFHGNDNHVIAGALLGVGIVNCNIKNDYDLVSSFCPSLCSI</sequence>
<dbReference type="GO" id="GO:0005634">
    <property type="term" value="C:nucleus"/>
    <property type="evidence" value="ECO:0007669"/>
    <property type="project" value="TreeGrafter"/>
</dbReference>
<accession>A0A371IHG5</accession>
<keyword evidence="3" id="KW-1185">Reference proteome</keyword>
<dbReference type="GO" id="GO:0043161">
    <property type="term" value="P:proteasome-mediated ubiquitin-dependent protein catabolic process"/>
    <property type="evidence" value="ECO:0007669"/>
    <property type="project" value="TreeGrafter"/>
</dbReference>
<dbReference type="EMBL" id="QJKJ01000069">
    <property type="protein sequence ID" value="RDY14469.1"/>
    <property type="molecule type" value="Genomic_DNA"/>
</dbReference>
<dbReference type="PANTHER" id="PTHR10943">
    <property type="entry name" value="26S PROTEASOME NON-ATPASE REGULATORY SUBUNIT"/>
    <property type="match status" value="1"/>
</dbReference>
<dbReference type="OrthoDB" id="1712344at2759"/>
<dbReference type="InterPro" id="IPR011989">
    <property type="entry name" value="ARM-like"/>
</dbReference>
<dbReference type="STRING" id="157652.A0A371IHG5"/>
<dbReference type="AlphaFoldDB" id="A0A371IHG5"/>
<dbReference type="PANTHER" id="PTHR10943:SF1">
    <property type="entry name" value="26S PROTEASOME NON-ATPASE REGULATORY SUBUNIT 2"/>
    <property type="match status" value="1"/>
</dbReference>